<gene>
    <name evidence="8" type="ORF">PEVE_00004307</name>
</gene>
<dbReference type="PANTHER" id="PTHR31740">
    <property type="entry name" value="CENTROMERE PROTEIN L"/>
    <property type="match status" value="1"/>
</dbReference>
<dbReference type="Proteomes" id="UP001159427">
    <property type="component" value="Unassembled WGS sequence"/>
</dbReference>
<evidence type="ECO:0000256" key="4">
    <source>
        <dbReference type="ARBA" id="ARBA00016380"/>
    </source>
</evidence>
<evidence type="ECO:0000256" key="1">
    <source>
        <dbReference type="ARBA" id="ARBA00004123"/>
    </source>
</evidence>
<dbReference type="InterPro" id="IPR025204">
    <property type="entry name" value="CENP-L"/>
</dbReference>
<keyword evidence="7" id="KW-0137">Centromere</keyword>
<evidence type="ECO:0000256" key="6">
    <source>
        <dbReference type="ARBA" id="ARBA00023242"/>
    </source>
</evidence>
<protein>
    <recommendedName>
        <fullName evidence="4">Centromere protein L</fullName>
    </recommendedName>
</protein>
<organism evidence="8 9">
    <name type="scientific">Porites evermanni</name>
    <dbReference type="NCBI Taxonomy" id="104178"/>
    <lineage>
        <taxon>Eukaryota</taxon>
        <taxon>Metazoa</taxon>
        <taxon>Cnidaria</taxon>
        <taxon>Anthozoa</taxon>
        <taxon>Hexacorallia</taxon>
        <taxon>Scleractinia</taxon>
        <taxon>Fungiina</taxon>
        <taxon>Poritidae</taxon>
        <taxon>Porites</taxon>
    </lineage>
</organism>
<name>A0ABN8QIM4_9CNID</name>
<evidence type="ECO:0000256" key="5">
    <source>
        <dbReference type="ARBA" id="ARBA00022454"/>
    </source>
</evidence>
<dbReference type="PANTHER" id="PTHR31740:SF2">
    <property type="entry name" value="CENTROMERE PROTEIN L"/>
    <property type="match status" value="1"/>
</dbReference>
<reference evidence="8 9" key="1">
    <citation type="submission" date="2022-05" db="EMBL/GenBank/DDBJ databases">
        <authorList>
            <consortium name="Genoscope - CEA"/>
            <person name="William W."/>
        </authorList>
    </citation>
    <scope>NUCLEOTIDE SEQUENCE [LARGE SCALE GENOMIC DNA]</scope>
</reference>
<dbReference type="EMBL" id="CALNXI010001267">
    <property type="protein sequence ID" value="CAH3162601.1"/>
    <property type="molecule type" value="Genomic_DNA"/>
</dbReference>
<evidence type="ECO:0000256" key="3">
    <source>
        <dbReference type="ARBA" id="ARBA00011060"/>
    </source>
</evidence>
<evidence type="ECO:0000256" key="2">
    <source>
        <dbReference type="ARBA" id="ARBA00004584"/>
    </source>
</evidence>
<keyword evidence="6" id="KW-0539">Nucleus</keyword>
<evidence type="ECO:0000313" key="9">
    <source>
        <dbReference type="Proteomes" id="UP001159427"/>
    </source>
</evidence>
<comment type="subcellular location">
    <subcellularLocation>
        <location evidence="2">Chromosome</location>
        <location evidence="2">Centromere</location>
    </subcellularLocation>
    <subcellularLocation>
        <location evidence="1">Nucleus</location>
    </subcellularLocation>
</comment>
<evidence type="ECO:0000313" key="8">
    <source>
        <dbReference type="EMBL" id="CAH3162601.1"/>
    </source>
</evidence>
<accession>A0ABN8QIM4</accession>
<keyword evidence="5" id="KW-0158">Chromosome</keyword>
<dbReference type="Pfam" id="PF13092">
    <property type="entry name" value="CENP-L"/>
    <property type="match status" value="1"/>
</dbReference>
<keyword evidence="9" id="KW-1185">Reference proteome</keyword>
<sequence length="396" mass="44843">MADFFSTPSESGRRGKFCGLASTAGRRIQSNRTPWLSRRHTPYVTTPKSGRIIRKQDGETTRSATLRKTANRQEKENFPTTVFSHGSKRSTARIVQTEGKTTNLFQDIIGKTLRVYQASPLFDFDASSVTTYAEQISGFLQLETDKQLLVGANGEIKNRKYKTDIFVFKDITAEDTKLSAVKVTVNNFTEDTSSKVKSTSNPILTMMMCSVEKEFSADTRLQGQFTSLPVCLIKGPADLCRSLIQWFEQKFDCRITPMTFSSTDLCWYFSLWAGMSSAGKSTPIELCYDASTVTGLNRILFSIEEKDAKEIWENIHDKNSLIFTEEESWTFLKALETHFYHHFKINLEGLPVTRVRTAIACIASEGKLKLVHPLYADHILEQLTQTALTKEFYGRL</sequence>
<comment type="similarity">
    <text evidence="3">Belongs to the CENP-L/IML3 family.</text>
</comment>
<comment type="caution">
    <text evidence="8">The sequence shown here is derived from an EMBL/GenBank/DDBJ whole genome shotgun (WGS) entry which is preliminary data.</text>
</comment>
<evidence type="ECO:0000256" key="7">
    <source>
        <dbReference type="ARBA" id="ARBA00023328"/>
    </source>
</evidence>
<proteinExistence type="inferred from homology"/>